<evidence type="ECO:0000256" key="3">
    <source>
        <dbReference type="SAM" id="Phobius"/>
    </source>
</evidence>
<evidence type="ECO:0000256" key="2">
    <source>
        <dbReference type="SAM" id="Coils"/>
    </source>
</evidence>
<organism evidence="4 5">
    <name type="scientific">Tumebacillus lipolyticus</name>
    <dbReference type="NCBI Taxonomy" id="1280370"/>
    <lineage>
        <taxon>Bacteria</taxon>
        <taxon>Bacillati</taxon>
        <taxon>Bacillota</taxon>
        <taxon>Bacilli</taxon>
        <taxon>Bacillales</taxon>
        <taxon>Alicyclobacillaceae</taxon>
        <taxon>Tumebacillus</taxon>
    </lineage>
</organism>
<evidence type="ECO:0000313" key="5">
    <source>
        <dbReference type="Proteomes" id="UP001597343"/>
    </source>
</evidence>
<protein>
    <submittedName>
        <fullName evidence="4">DUF881 domain-containing protein</fullName>
    </submittedName>
</protein>
<dbReference type="Gene3D" id="3.30.70.1880">
    <property type="entry name" value="Protein of unknown function DUF881"/>
    <property type="match status" value="1"/>
</dbReference>
<dbReference type="PANTHER" id="PTHR37313">
    <property type="entry name" value="UPF0749 PROTEIN RV1825"/>
    <property type="match status" value="1"/>
</dbReference>
<keyword evidence="2" id="KW-0175">Coiled coil</keyword>
<keyword evidence="3" id="KW-0472">Membrane</keyword>
<accession>A0ABW4ZZU7</accession>
<proteinExistence type="inferred from homology"/>
<comment type="similarity">
    <text evidence="1">Belongs to the UPF0749 family.</text>
</comment>
<keyword evidence="5" id="KW-1185">Reference proteome</keyword>
<dbReference type="Pfam" id="PF05949">
    <property type="entry name" value="DUF881"/>
    <property type="match status" value="1"/>
</dbReference>
<dbReference type="Proteomes" id="UP001597343">
    <property type="component" value="Unassembled WGS sequence"/>
</dbReference>
<keyword evidence="3" id="KW-1133">Transmembrane helix</keyword>
<dbReference type="InterPro" id="IPR010273">
    <property type="entry name" value="DUF881"/>
</dbReference>
<evidence type="ECO:0000256" key="1">
    <source>
        <dbReference type="ARBA" id="ARBA00009108"/>
    </source>
</evidence>
<evidence type="ECO:0000313" key="4">
    <source>
        <dbReference type="EMBL" id="MFD2170816.1"/>
    </source>
</evidence>
<dbReference type="EMBL" id="JBHUIO010000008">
    <property type="protein sequence ID" value="MFD2170816.1"/>
    <property type="molecule type" value="Genomic_DNA"/>
</dbReference>
<gene>
    <name evidence="4" type="ORF">ACFSOY_12570</name>
</gene>
<feature type="transmembrane region" description="Helical" evidence="3">
    <location>
        <begin position="12"/>
        <end position="30"/>
    </location>
</feature>
<feature type="coiled-coil region" evidence="2">
    <location>
        <begin position="58"/>
        <end position="92"/>
    </location>
</feature>
<dbReference type="RefSeq" id="WP_386047130.1">
    <property type="nucleotide sequence ID" value="NZ_JBHUIO010000008.1"/>
</dbReference>
<name>A0ABW4ZZU7_9BACL</name>
<sequence>MTKKTNPRVKLTVSLTMISVILGLMLSMQYKNTRAAAEFQLNTERVYDPRAQYTAEQLNKVKEANSQYEAKLEELKKKMFELEEKAGEIAKQESPDLKEELGKYRVMSGVLPVKGEGITFVVDDSTLKEVPKNTDPEVLIVHDYDLMNITNELLIAGAEAVQINDQRISSTTGIICIGPVIKINGQKVSRPYEFKAIGNRNRLEAALEIKGGILDLLRHRTIAVQAPKSSLTVSISGYTGNFNGLIK</sequence>
<keyword evidence="3" id="KW-0812">Transmembrane</keyword>
<reference evidence="5" key="1">
    <citation type="journal article" date="2019" name="Int. J. Syst. Evol. Microbiol.">
        <title>The Global Catalogue of Microorganisms (GCM) 10K type strain sequencing project: providing services to taxonomists for standard genome sequencing and annotation.</title>
        <authorList>
            <consortium name="The Broad Institute Genomics Platform"/>
            <consortium name="The Broad Institute Genome Sequencing Center for Infectious Disease"/>
            <person name="Wu L."/>
            <person name="Ma J."/>
        </authorList>
    </citation>
    <scope>NUCLEOTIDE SEQUENCE [LARGE SCALE GENOMIC DNA]</scope>
    <source>
        <strain evidence="5">CGMCC 1.13574</strain>
    </source>
</reference>
<dbReference type="PANTHER" id="PTHR37313:SF2">
    <property type="entry name" value="UPF0749 PROTEIN YLXX"/>
    <property type="match status" value="1"/>
</dbReference>
<comment type="caution">
    <text evidence="4">The sequence shown here is derived from an EMBL/GenBank/DDBJ whole genome shotgun (WGS) entry which is preliminary data.</text>
</comment>